<accession>A0A1G6H1J1</accession>
<reference evidence="4" key="1">
    <citation type="submission" date="2016-09" db="EMBL/GenBank/DDBJ databases">
        <authorList>
            <person name="Varghese N."/>
            <person name="Submissions S."/>
        </authorList>
    </citation>
    <scope>NUCLEOTIDE SEQUENCE [LARGE SCALE GENOMIC DNA]</scope>
    <source>
        <strain evidence="4">25nlg</strain>
    </source>
</reference>
<evidence type="ECO:0000256" key="1">
    <source>
        <dbReference type="ARBA" id="ARBA00008007"/>
    </source>
</evidence>
<dbReference type="RefSeq" id="WP_176763769.1">
    <property type="nucleotide sequence ID" value="NZ_FMYM01000002.1"/>
</dbReference>
<comment type="similarity">
    <text evidence="1">Belongs to the ComF/GntX family.</text>
</comment>
<dbReference type="InterPro" id="IPR029057">
    <property type="entry name" value="PRTase-like"/>
</dbReference>
<dbReference type="AlphaFoldDB" id="A0A1G6H1J1"/>
<dbReference type="InterPro" id="IPR051910">
    <property type="entry name" value="ComF/GntX_DNA_util-trans"/>
</dbReference>
<organism evidence="3 4">
    <name type="scientific">Shouchella lonarensis</name>
    <dbReference type="NCBI Taxonomy" id="1464122"/>
    <lineage>
        <taxon>Bacteria</taxon>
        <taxon>Bacillati</taxon>
        <taxon>Bacillota</taxon>
        <taxon>Bacilli</taxon>
        <taxon>Bacillales</taxon>
        <taxon>Bacillaceae</taxon>
        <taxon>Shouchella</taxon>
    </lineage>
</organism>
<sequence>MRRCIICHVSFRTAMSFRMLMDPGEEKMCEQCYEKLEAIEGSGCQRCGSKVVHEKQEICYDCVRWSKMLEGDVLERNYSLFYYNDFLKGILADYKYRGDVALHECFVAVMRRAYRKTFAHCIPVAIPLSPERLKERGFNQAALLARNWAGRVTWLQRATSDSGKQSKKTRRQRIALIKENPFKLASDVEPAYFSGKSVVIMDDIYTTGTTVRQAARVLIKYGAQSVSSLTIARS</sequence>
<evidence type="ECO:0000313" key="4">
    <source>
        <dbReference type="Proteomes" id="UP000242662"/>
    </source>
</evidence>
<keyword evidence="4" id="KW-1185">Reference proteome</keyword>
<proteinExistence type="inferred from homology"/>
<name>A0A1G6H1J1_9BACI</name>
<dbReference type="EMBL" id="FMYM01000002">
    <property type="protein sequence ID" value="SDB88008.1"/>
    <property type="molecule type" value="Genomic_DNA"/>
</dbReference>
<protein>
    <submittedName>
        <fullName evidence="3">Competence protein ComFC</fullName>
    </submittedName>
</protein>
<dbReference type="Pfam" id="PF00156">
    <property type="entry name" value="Pribosyltran"/>
    <property type="match status" value="1"/>
</dbReference>
<gene>
    <name evidence="3" type="ORF">SAMN05421737_102240</name>
</gene>
<evidence type="ECO:0000313" key="3">
    <source>
        <dbReference type="EMBL" id="SDB88008.1"/>
    </source>
</evidence>
<dbReference type="PANTHER" id="PTHR47505:SF1">
    <property type="entry name" value="DNA UTILIZATION PROTEIN YHGH"/>
    <property type="match status" value="1"/>
</dbReference>
<dbReference type="CDD" id="cd06223">
    <property type="entry name" value="PRTases_typeI"/>
    <property type="match status" value="1"/>
</dbReference>
<dbReference type="STRING" id="1464122.SAMN05421737_102240"/>
<dbReference type="Gene3D" id="3.40.50.2020">
    <property type="match status" value="1"/>
</dbReference>
<feature type="domain" description="Phosphoribosyltransferase" evidence="2">
    <location>
        <begin position="161"/>
        <end position="232"/>
    </location>
</feature>
<dbReference type="InterPro" id="IPR000836">
    <property type="entry name" value="PRTase_dom"/>
</dbReference>
<evidence type="ECO:0000259" key="2">
    <source>
        <dbReference type="Pfam" id="PF00156"/>
    </source>
</evidence>
<dbReference type="Proteomes" id="UP000242662">
    <property type="component" value="Unassembled WGS sequence"/>
</dbReference>
<dbReference type="SUPFAM" id="SSF53271">
    <property type="entry name" value="PRTase-like"/>
    <property type="match status" value="1"/>
</dbReference>
<dbReference type="PANTHER" id="PTHR47505">
    <property type="entry name" value="DNA UTILIZATION PROTEIN YHGH"/>
    <property type="match status" value="1"/>
</dbReference>